<sequence>MDLNPPAFFRFSDLLRKSHSQSKSESKGKGKAIAVDFTTNLLENIHQAQEELKYNLSQFKQILQQNQNIQWQQQASDDNHKANEYGSDLFFNDLPTSYFYDDFHDNDETQDFSLDGIHDQYEDESVSLNREWFLKQCESHISTFGDVGGAITPIKLCTNIFTVLRSKQDDIETELVDLLGYENLNFVTTLVTNRFEIVENIRMNSDFDENQMDSFEKSDLPLDSIPTEPKRPQFGSQITVQFADDVKKMKRLKKEHKKAMKNRSAEDEESLSAKILGFDSDKLREIREHELRSANDLPPLPQRKTLSESFKHVFGKTQPGSVLSVFGTKYSLPAGTKQHSFTDHEEIIIPITQQAPQLKNQKLIIIGEMDYLCKGSFKGYKSLNCVQSIVYPVAYKKNDNMLICAPTGAGKTDVAMLAILRILYQYCDPNPSTISENQKFTIRKNEFKVVYIAPMKALVAEIVKKLGKRLEWLGIQVRELTGDIQLTKAEISSTQIIVTTPEKWDVVTRKSTGDTELSKKVKLLIIDEVHLLHDDRGAVLESLVARTRRQVESSQSMIRIIGLSATLHNYVDVARFLGVNLSNGAEGLFYFDGGFRPVPLEQHFIGVKGKPGSATSNTNLNHVLDLVKKGHQVMVFVHARKETVKTAQLLREYAIKEGQD</sequence>
<protein>
    <submittedName>
        <fullName evidence="1">8138_t:CDS:1</fullName>
    </submittedName>
</protein>
<name>A0ACA9NPX5_9GLOM</name>
<accession>A0ACA9NPX5</accession>
<dbReference type="Proteomes" id="UP000789920">
    <property type="component" value="Unassembled WGS sequence"/>
</dbReference>
<keyword evidence="2" id="KW-1185">Reference proteome</keyword>
<feature type="non-terminal residue" evidence="1">
    <location>
        <position position="660"/>
    </location>
</feature>
<evidence type="ECO:0000313" key="1">
    <source>
        <dbReference type="EMBL" id="CAG8668801.1"/>
    </source>
</evidence>
<comment type="caution">
    <text evidence="1">The sequence shown here is derived from an EMBL/GenBank/DDBJ whole genome shotgun (WGS) entry which is preliminary data.</text>
</comment>
<reference evidence="1" key="1">
    <citation type="submission" date="2021-06" db="EMBL/GenBank/DDBJ databases">
        <authorList>
            <person name="Kallberg Y."/>
            <person name="Tangrot J."/>
            <person name="Rosling A."/>
        </authorList>
    </citation>
    <scope>NUCLEOTIDE SEQUENCE</scope>
    <source>
        <strain evidence="1">MA461A</strain>
    </source>
</reference>
<evidence type="ECO:0000313" key="2">
    <source>
        <dbReference type="Proteomes" id="UP000789920"/>
    </source>
</evidence>
<dbReference type="EMBL" id="CAJVQC010015598">
    <property type="protein sequence ID" value="CAG8668801.1"/>
    <property type="molecule type" value="Genomic_DNA"/>
</dbReference>
<organism evidence="1 2">
    <name type="scientific">Racocetra persica</name>
    <dbReference type="NCBI Taxonomy" id="160502"/>
    <lineage>
        <taxon>Eukaryota</taxon>
        <taxon>Fungi</taxon>
        <taxon>Fungi incertae sedis</taxon>
        <taxon>Mucoromycota</taxon>
        <taxon>Glomeromycotina</taxon>
        <taxon>Glomeromycetes</taxon>
        <taxon>Diversisporales</taxon>
        <taxon>Gigasporaceae</taxon>
        <taxon>Racocetra</taxon>
    </lineage>
</organism>
<gene>
    <name evidence="1" type="ORF">RPERSI_LOCUS8587</name>
</gene>
<proteinExistence type="predicted"/>